<dbReference type="PANTHER" id="PTHR11289:SF0">
    <property type="entry name" value="BREAST CANCER TYPE 2 SUSCEPTIBILITY PROTEIN"/>
    <property type="match status" value="1"/>
</dbReference>
<feature type="region of interest" description="Disordered" evidence="2">
    <location>
        <begin position="116"/>
        <end position="135"/>
    </location>
</feature>
<evidence type="ECO:0000259" key="3">
    <source>
        <dbReference type="Pfam" id="PF09103"/>
    </source>
</evidence>
<feature type="compositionally biased region" description="Polar residues" evidence="2">
    <location>
        <begin position="939"/>
        <end position="956"/>
    </location>
</feature>
<feature type="compositionally biased region" description="Polar residues" evidence="2">
    <location>
        <begin position="1639"/>
        <end position="1656"/>
    </location>
</feature>
<protein>
    <submittedName>
        <fullName evidence="6">Oidioi.mRNA.OKI2018_I69.chr2.g6067.t1.cds</fullName>
    </submittedName>
</protein>
<dbReference type="SUPFAM" id="SSF81872">
    <property type="entry name" value="BRCA2 helical domain"/>
    <property type="match status" value="1"/>
</dbReference>
<feature type="region of interest" description="Disordered" evidence="2">
    <location>
        <begin position="1630"/>
        <end position="1667"/>
    </location>
</feature>
<evidence type="ECO:0000313" key="6">
    <source>
        <dbReference type="EMBL" id="CAG5111793.1"/>
    </source>
</evidence>
<feature type="region of interest" description="Disordered" evidence="2">
    <location>
        <begin position="178"/>
        <end position="229"/>
    </location>
</feature>
<evidence type="ECO:0000256" key="1">
    <source>
        <dbReference type="SAM" id="Coils"/>
    </source>
</evidence>
<keyword evidence="7" id="KW-1185">Reference proteome</keyword>
<dbReference type="InterPro" id="IPR015252">
    <property type="entry name" value="BRCA2_hlx"/>
</dbReference>
<feature type="domain" description="BRCA2 OB3" evidence="4">
    <location>
        <begin position="1515"/>
        <end position="1590"/>
    </location>
</feature>
<feature type="coiled-coil region" evidence="1">
    <location>
        <begin position="993"/>
        <end position="1020"/>
    </location>
</feature>
<proteinExistence type="predicted"/>
<reference evidence="6 7" key="1">
    <citation type="submission" date="2021-04" db="EMBL/GenBank/DDBJ databases">
        <authorList>
            <person name="Bliznina A."/>
        </authorList>
    </citation>
    <scope>NUCLEOTIDE SEQUENCE [LARGE SCALE GENOMIC DNA]</scope>
</reference>
<dbReference type="InterPro" id="IPR012340">
    <property type="entry name" value="NA-bd_OB-fold"/>
</dbReference>
<accession>A0ABN7T5R1</accession>
<evidence type="ECO:0000256" key="2">
    <source>
        <dbReference type="SAM" id="MobiDB-lite"/>
    </source>
</evidence>
<gene>
    <name evidence="6" type="ORF">OKIOD_LOCUS14832</name>
</gene>
<keyword evidence="1" id="KW-0175">Coiled coil</keyword>
<evidence type="ECO:0000259" key="4">
    <source>
        <dbReference type="Pfam" id="PF09104"/>
    </source>
</evidence>
<feature type="compositionally biased region" description="Basic and acidic residues" evidence="2">
    <location>
        <begin position="774"/>
        <end position="787"/>
    </location>
</feature>
<dbReference type="Pfam" id="PF09104">
    <property type="entry name" value="BRCA-2_OB3"/>
    <property type="match status" value="1"/>
</dbReference>
<dbReference type="InterPro" id="IPR015188">
    <property type="entry name" value="BRCA2_OB_3"/>
</dbReference>
<sequence length="1689" mass="189773">MDESDDSFLYPKGDDSLVYSHPNNIFEPNNSEIAYIKSELPKCDDSASQINTSSQLAQKLLDDESFVIPELNSESVSEPGPAPQLLFTTGDLQSKLSTRSLKFNKDLFADLDGPLVSKENQRNKPRGLPTTGNKRTVTYGKKYWSQKLKEDDPDDDFSQELTSQYFVKLQTQKSVQTNAIPAKEKVQNGDEDDEFDFSAYKPPPKSSFKPPSKNTSKIHNSEVGNDKKAFAAVEGRKLPLSEVDMNQIVPKSPRETSLDVSFDPSQALFTNSPYGASPIYKSEDTDKPKKSSENLRKDIFQGLDDSFEFKGFQTGLGVPAKIDEAALQAVRAAGPESKNTGFENCLGVKAKIDESAISASKQLLNTSNEPAASAKTADVDDEFSQDLTSQYFLKLPTQTAPQLKNTGFQNCHGVAPKIDENALKAVRAGNPQKSPERKNTGFQNCFGVEAKIYEKALKAVRANNPPGSPEKKNTGFQNCFGEKAKIDENALKAVRAADPSRLLERKNTGFQNCLGVKTKIDESALQAVRGADALTSLERQNTGFQNCFGVKAKIDESALQAVRSSNPPKSFEIRNTGFQTAHGVPMQVNEDALRAVKNSTSLNQNTSKPEFRGFQTCLGTQVKPDEAELNYVRGKEEKSVSVADNSQNTTAENMNAKMDMLISEIPKEPSKSATCPSQAFFADVWEKDLKKEREMNPFAKPPPNADQPKPTIQKENVAKPDLPKSTIQYRELPKPDFAIKPSIKRKSDENEFPAKKFKPSHSSSATESFIPPSKEPKPPEHKEAKRKSLDEFMAKFVSETCLNSIHLPTSLRHPPLESLWEEYRDLPDEPTAETNIECEADTDIECEADTELINKQESDCQPSQPPRKYVYVQRLPEPKPEEVNERSYQFCANFFHPETDSIMYKYALLADELRLKELQAKLTSVKRSSSFAIPVKSAAKNNSKHSTPIPTRSNKPVKSPDLALSPIKEAKSSETTGMIKYIAEEDEDFDMDLDEETEDRVMSEEEVKQLNALIRKIDEEIDCRKKSQENRYGVLFQSKKYYTERGQTIPLSQFKPQVNTEDEPADPERNFNLFDFWPKEDILAGKKTSDDGTFSCAADGTFGSRHIQRTLHSSTINSSFHSKLSINWVENHAKLVKQKLAGYNNYLDHELREKVFTPDALVDQLRLRADLEFIDGKRSLIVKISEQDVAPAMPAVLFISSKEPLRLSDGWYEIKCDGDALIKQRLEKLPIGSKILICGATLAKDAQASHPLENISEIHITANSTKRVKWYTKLGPFYKNVTPSTLSSISSSGRSIYKLKLKITRKYPDIWLQDNPAKESKDRRVVFSKRQRDRWHAQKDKDLDKQRESLAASIRKKHRENLDEDLANLTIKEISVLDDPEEIYTAVTLSKDPEYTISNLTEEQRQKYQKFAEKQNFKINETFQREQRQSSGKTTKKLRFKVKEGNRTNILQIDESKLRDQSLKAGSIVIVEMANIAYRGQITIPKNGIVRVIEQEFVKPELPAEYANILPELAETTKEVDIVGIVVHLAPTSCVLADNKKQFVTVQLEKNTWDFEALDKIVLVGAVLAFKNLEVDRQKAAQLNYTHVSEVLSQVSDFQGSRGALFNLFNAYNKVLARSGHEKFISAYRSSPKSSSFSTPTRPIPNSSINPTTPLSSRKPPGNADRMHQLEMAEEKWSRSSFSFNQTSN</sequence>
<feature type="domain" description="Breast cancer type 2 susceptibility protein helical" evidence="5">
    <location>
        <begin position="1070"/>
        <end position="1172"/>
    </location>
</feature>
<dbReference type="SUPFAM" id="SSF50249">
    <property type="entry name" value="Nucleic acid-binding proteins"/>
    <property type="match status" value="1"/>
</dbReference>
<dbReference type="Pfam" id="PF09103">
    <property type="entry name" value="BRCA-2_OB1"/>
    <property type="match status" value="1"/>
</dbReference>
<feature type="compositionally biased region" description="Basic and acidic residues" evidence="2">
    <location>
        <begin position="745"/>
        <end position="754"/>
    </location>
</feature>
<name>A0ABN7T5R1_OIKDI</name>
<dbReference type="InterPro" id="IPR015525">
    <property type="entry name" value="BRCA2"/>
</dbReference>
<dbReference type="Gene3D" id="2.40.50.140">
    <property type="entry name" value="Nucleic acid-binding proteins"/>
    <property type="match status" value="2"/>
</dbReference>
<dbReference type="PANTHER" id="PTHR11289">
    <property type="entry name" value="BREAST CANCER TYPE 2 SUSCEPTIBILITY PROTEIN BRCA2"/>
    <property type="match status" value="1"/>
</dbReference>
<organism evidence="6 7">
    <name type="scientific">Oikopleura dioica</name>
    <name type="common">Tunicate</name>
    <dbReference type="NCBI Taxonomy" id="34765"/>
    <lineage>
        <taxon>Eukaryota</taxon>
        <taxon>Metazoa</taxon>
        <taxon>Chordata</taxon>
        <taxon>Tunicata</taxon>
        <taxon>Appendicularia</taxon>
        <taxon>Copelata</taxon>
        <taxon>Oikopleuridae</taxon>
        <taxon>Oikopleura</taxon>
    </lineage>
</organism>
<dbReference type="Proteomes" id="UP001158576">
    <property type="component" value="Chromosome 2"/>
</dbReference>
<feature type="region of interest" description="Disordered" evidence="2">
    <location>
        <begin position="936"/>
        <end position="961"/>
    </location>
</feature>
<dbReference type="Pfam" id="PF09169">
    <property type="entry name" value="BRCA-2_helical"/>
    <property type="match status" value="1"/>
</dbReference>
<evidence type="ECO:0000313" key="7">
    <source>
        <dbReference type="Proteomes" id="UP001158576"/>
    </source>
</evidence>
<feature type="region of interest" description="Disordered" evidence="2">
    <location>
        <begin position="244"/>
        <end position="263"/>
    </location>
</feature>
<feature type="region of interest" description="Disordered" evidence="2">
    <location>
        <begin position="268"/>
        <end position="294"/>
    </location>
</feature>
<dbReference type="InterPro" id="IPR015187">
    <property type="entry name" value="BRCA2_OB_1"/>
</dbReference>
<feature type="compositionally biased region" description="Basic and acidic residues" evidence="2">
    <location>
        <begin position="281"/>
        <end position="294"/>
    </location>
</feature>
<evidence type="ECO:0000259" key="5">
    <source>
        <dbReference type="Pfam" id="PF09169"/>
    </source>
</evidence>
<feature type="compositionally biased region" description="Low complexity" evidence="2">
    <location>
        <begin position="206"/>
        <end position="217"/>
    </location>
</feature>
<dbReference type="EMBL" id="OU015567">
    <property type="protein sequence ID" value="CAG5111793.1"/>
    <property type="molecule type" value="Genomic_DNA"/>
</dbReference>
<feature type="region of interest" description="Disordered" evidence="2">
    <location>
        <begin position="695"/>
        <end position="787"/>
    </location>
</feature>
<dbReference type="SUPFAM" id="SSF81878">
    <property type="entry name" value="BRCA2 tower domain"/>
    <property type="match status" value="1"/>
</dbReference>
<dbReference type="Gene3D" id="6.10.70.10">
    <property type="match status" value="1"/>
</dbReference>
<feature type="domain" description="BRCA2 OB1" evidence="3">
    <location>
        <begin position="1180"/>
        <end position="1275"/>
    </location>
</feature>
<dbReference type="InterPro" id="IPR036315">
    <property type="entry name" value="BRCA2_hlx_sf"/>
</dbReference>